<dbReference type="Gene3D" id="1.20.120.1220">
    <property type="match status" value="1"/>
</dbReference>
<dbReference type="RefSeq" id="WP_166062788.1">
    <property type="nucleotide sequence ID" value="NZ_CP049889.1"/>
</dbReference>
<proteinExistence type="inferred from homology"/>
<dbReference type="Pfam" id="PF01478">
    <property type="entry name" value="Peptidase_A24"/>
    <property type="match status" value="1"/>
</dbReference>
<feature type="domain" description="Prepilin type IV endopeptidase peptidase" evidence="3">
    <location>
        <begin position="60"/>
        <end position="156"/>
    </location>
</feature>
<dbReference type="GO" id="GO:0004190">
    <property type="term" value="F:aspartic-type endopeptidase activity"/>
    <property type="evidence" value="ECO:0007669"/>
    <property type="project" value="InterPro"/>
</dbReference>
<reference evidence="4 5" key="1">
    <citation type="journal article" date="2017" name="Int. J. Syst. Evol. Microbiol.">
        <title>Jeotgalibaca porci sp. nov. and Jeotgalibaca arthritidis sp. nov., isolated from pigs, and emended description of the genus Jeotgalibaca.</title>
        <authorList>
            <person name="Zamora L."/>
            <person name="Perez-Sancho M."/>
            <person name="Dominguez L."/>
            <person name="Fernandez-Garayzabal J.F."/>
            <person name="Vela A.I."/>
        </authorList>
    </citation>
    <scope>NUCLEOTIDE SEQUENCE [LARGE SCALE GENOMIC DNA]</scope>
    <source>
        <strain evidence="4 5">CCUG 69148</strain>
    </source>
</reference>
<dbReference type="GeneID" id="94552945"/>
<organism evidence="4 5">
    <name type="scientific">Jeotgalibaca porci</name>
    <dbReference type="NCBI Taxonomy" id="1868793"/>
    <lineage>
        <taxon>Bacteria</taxon>
        <taxon>Bacillati</taxon>
        <taxon>Bacillota</taxon>
        <taxon>Bacilli</taxon>
        <taxon>Lactobacillales</taxon>
        <taxon>Carnobacteriaceae</taxon>
        <taxon>Jeotgalibaca</taxon>
    </lineage>
</organism>
<evidence type="ECO:0000256" key="1">
    <source>
        <dbReference type="ARBA" id="ARBA00005801"/>
    </source>
</evidence>
<accession>A0A6G7WHP0</accession>
<feature type="transmembrane region" description="Helical" evidence="2">
    <location>
        <begin position="55"/>
        <end position="76"/>
    </location>
</feature>
<evidence type="ECO:0000256" key="2">
    <source>
        <dbReference type="SAM" id="Phobius"/>
    </source>
</evidence>
<dbReference type="KEGG" id="jpo:G7058_06595"/>
<keyword evidence="5" id="KW-1185">Reference proteome</keyword>
<evidence type="ECO:0000313" key="4">
    <source>
        <dbReference type="EMBL" id="QIK51727.1"/>
    </source>
</evidence>
<dbReference type="GO" id="GO:0005886">
    <property type="term" value="C:plasma membrane"/>
    <property type="evidence" value="ECO:0007669"/>
    <property type="project" value="TreeGrafter"/>
</dbReference>
<dbReference type="PANTHER" id="PTHR30487">
    <property type="entry name" value="TYPE 4 PREPILIN-LIKE PROTEINS LEADER PEPTIDE-PROCESSING ENZYME"/>
    <property type="match status" value="1"/>
</dbReference>
<dbReference type="InterPro" id="IPR050882">
    <property type="entry name" value="Prepilin_peptidase/N-MTase"/>
</dbReference>
<gene>
    <name evidence="4" type="ORF">G7058_06595</name>
</gene>
<name>A0A6G7WHP0_9LACT</name>
<comment type="similarity">
    <text evidence="1">Belongs to the peptidase A24 family.</text>
</comment>
<dbReference type="AlphaFoldDB" id="A0A6G7WHP0"/>
<sequence>MIHIYVFGAGSLLGLLLYRMSAGKKELTKPISYIYPCLGGLMTVATFQNATPAKLLLHALLYSTLFLMAVIDHHHMLIPDYLQVILLAVAFWDADALRSVSGALLLLAVTFISEKLVKDGIGGGDVKLLIIMGFYLGPTRTSLILMLASSLALFVLLLNKKNKQDPIPFGPYLIIAFFVAKELFPF</sequence>
<keyword evidence="2" id="KW-0812">Transmembrane</keyword>
<keyword evidence="2" id="KW-0472">Membrane</keyword>
<evidence type="ECO:0000259" key="3">
    <source>
        <dbReference type="Pfam" id="PF01478"/>
    </source>
</evidence>
<keyword evidence="2" id="KW-1133">Transmembrane helix</keyword>
<evidence type="ECO:0000313" key="5">
    <source>
        <dbReference type="Proteomes" id="UP000501830"/>
    </source>
</evidence>
<feature type="transmembrane region" description="Helical" evidence="2">
    <location>
        <begin position="129"/>
        <end position="155"/>
    </location>
</feature>
<dbReference type="PANTHER" id="PTHR30487:SF0">
    <property type="entry name" value="PREPILIN LEADER PEPTIDASE_N-METHYLTRANSFERASE-RELATED"/>
    <property type="match status" value="1"/>
</dbReference>
<dbReference type="Proteomes" id="UP000501830">
    <property type="component" value="Chromosome"/>
</dbReference>
<dbReference type="EMBL" id="CP049889">
    <property type="protein sequence ID" value="QIK51727.1"/>
    <property type="molecule type" value="Genomic_DNA"/>
</dbReference>
<dbReference type="GO" id="GO:0006465">
    <property type="term" value="P:signal peptide processing"/>
    <property type="evidence" value="ECO:0007669"/>
    <property type="project" value="TreeGrafter"/>
</dbReference>
<feature type="transmembrane region" description="Helical" evidence="2">
    <location>
        <begin position="31"/>
        <end position="48"/>
    </location>
</feature>
<protein>
    <submittedName>
        <fullName evidence="4">Prepilin peptidase</fullName>
    </submittedName>
</protein>
<dbReference type="InterPro" id="IPR000045">
    <property type="entry name" value="Prepilin_IV_endopep_pep"/>
</dbReference>